<reference evidence="6 7" key="1">
    <citation type="submission" date="2020-03" db="EMBL/GenBank/DDBJ databases">
        <title>Leucobacter sp. nov., isolated from beetles.</title>
        <authorList>
            <person name="Hyun D.-W."/>
            <person name="Bae J.-W."/>
        </authorList>
    </citation>
    <scope>NUCLEOTIDE SEQUENCE [LARGE SCALE GENOMIC DNA]</scope>
    <source>
        <strain evidence="6 7">HDW9C</strain>
    </source>
</reference>
<name>A0A6G7XBF9_9MICO</name>
<dbReference type="InterPro" id="IPR050319">
    <property type="entry name" value="ABC_transp_ATP-bind"/>
</dbReference>
<evidence type="ECO:0000256" key="3">
    <source>
        <dbReference type="ARBA" id="ARBA00022741"/>
    </source>
</evidence>
<dbReference type="GO" id="GO:0005524">
    <property type="term" value="F:ATP binding"/>
    <property type="evidence" value="ECO:0007669"/>
    <property type="project" value="UniProtKB-KW"/>
</dbReference>
<dbReference type="AlphaFoldDB" id="A0A6G7XBF9"/>
<feature type="domain" description="ABC transporter" evidence="5">
    <location>
        <begin position="12"/>
        <end position="268"/>
    </location>
</feature>
<evidence type="ECO:0000256" key="1">
    <source>
        <dbReference type="ARBA" id="ARBA00005417"/>
    </source>
</evidence>
<keyword evidence="7" id="KW-1185">Reference proteome</keyword>
<dbReference type="RefSeq" id="WP_166287612.1">
    <property type="nucleotide sequence ID" value="NZ_CP049863.1"/>
</dbReference>
<dbReference type="EMBL" id="CP049863">
    <property type="protein sequence ID" value="QIK61940.1"/>
    <property type="molecule type" value="Genomic_DNA"/>
</dbReference>
<dbReference type="CDD" id="cd03257">
    <property type="entry name" value="ABC_NikE_OppD_transporters"/>
    <property type="match status" value="1"/>
</dbReference>
<keyword evidence="3" id="KW-0547">Nucleotide-binding</keyword>
<dbReference type="Proteomes" id="UP000502677">
    <property type="component" value="Chromosome"/>
</dbReference>
<dbReference type="InterPro" id="IPR003439">
    <property type="entry name" value="ABC_transporter-like_ATP-bd"/>
</dbReference>
<sequence>MVHPRLDADPTIRVSDLSLSYPAHAGGREFQAVEGVSFDIPKGDVVALLGESGSGKSTLAKFLAGRGPDAGEKSARIKFTGGDASVLGVPMAKLGRRARARLTAYVGHLAQDAGATLVPELNVGDILFEPIVERSKHFDRDALGERIAEMMDIIALPLSKLQEYPYELSKGQRQRVAVMRSLMLDPTVLIADEPTLGVDANNRPKIVELLRWYRERTGATLVLISHDIGMLEALARDVLVLQQGRLVGHGDINAIFRQADHGYVQKLAQALRATAYDEIAEE</sequence>
<accession>A0A6G7XBF9</accession>
<keyword evidence="2" id="KW-0813">Transport</keyword>
<evidence type="ECO:0000313" key="7">
    <source>
        <dbReference type="Proteomes" id="UP000502677"/>
    </source>
</evidence>
<dbReference type="Gene3D" id="3.40.50.300">
    <property type="entry name" value="P-loop containing nucleotide triphosphate hydrolases"/>
    <property type="match status" value="1"/>
</dbReference>
<dbReference type="SMART" id="SM00382">
    <property type="entry name" value="AAA"/>
    <property type="match status" value="1"/>
</dbReference>
<dbReference type="SUPFAM" id="SSF52540">
    <property type="entry name" value="P-loop containing nucleoside triphosphate hydrolases"/>
    <property type="match status" value="1"/>
</dbReference>
<dbReference type="PROSITE" id="PS50893">
    <property type="entry name" value="ABC_TRANSPORTER_2"/>
    <property type="match status" value="1"/>
</dbReference>
<keyword evidence="4 6" id="KW-0067">ATP-binding</keyword>
<dbReference type="PANTHER" id="PTHR43776">
    <property type="entry name" value="TRANSPORT ATP-BINDING PROTEIN"/>
    <property type="match status" value="1"/>
</dbReference>
<dbReference type="InterPro" id="IPR027417">
    <property type="entry name" value="P-loop_NTPase"/>
</dbReference>
<evidence type="ECO:0000256" key="2">
    <source>
        <dbReference type="ARBA" id="ARBA00022448"/>
    </source>
</evidence>
<dbReference type="InterPro" id="IPR003593">
    <property type="entry name" value="AAA+_ATPase"/>
</dbReference>
<dbReference type="KEGG" id="lvi:G7068_00970"/>
<dbReference type="GO" id="GO:0055085">
    <property type="term" value="P:transmembrane transport"/>
    <property type="evidence" value="ECO:0007669"/>
    <property type="project" value="UniProtKB-ARBA"/>
</dbReference>
<dbReference type="GO" id="GO:0016887">
    <property type="term" value="F:ATP hydrolysis activity"/>
    <property type="evidence" value="ECO:0007669"/>
    <property type="project" value="InterPro"/>
</dbReference>
<gene>
    <name evidence="6" type="ORF">G7068_00970</name>
</gene>
<comment type="similarity">
    <text evidence="1">Belongs to the ABC transporter superfamily.</text>
</comment>
<evidence type="ECO:0000259" key="5">
    <source>
        <dbReference type="PROSITE" id="PS50893"/>
    </source>
</evidence>
<dbReference type="PANTHER" id="PTHR43776:SF7">
    <property type="entry name" value="D,D-DIPEPTIDE TRANSPORT ATP-BINDING PROTEIN DDPF-RELATED"/>
    <property type="match status" value="1"/>
</dbReference>
<evidence type="ECO:0000313" key="6">
    <source>
        <dbReference type="EMBL" id="QIK61940.1"/>
    </source>
</evidence>
<evidence type="ECO:0000256" key="4">
    <source>
        <dbReference type="ARBA" id="ARBA00022840"/>
    </source>
</evidence>
<proteinExistence type="inferred from homology"/>
<organism evidence="6 7">
    <name type="scientific">Leucobacter viscericola</name>
    <dbReference type="NCBI Taxonomy" id="2714935"/>
    <lineage>
        <taxon>Bacteria</taxon>
        <taxon>Bacillati</taxon>
        <taxon>Actinomycetota</taxon>
        <taxon>Actinomycetes</taxon>
        <taxon>Micrococcales</taxon>
        <taxon>Microbacteriaceae</taxon>
        <taxon>Leucobacter</taxon>
    </lineage>
</organism>
<protein>
    <submittedName>
        <fullName evidence="6">ABC transporter ATP-binding protein</fullName>
    </submittedName>
</protein>
<dbReference type="Pfam" id="PF00005">
    <property type="entry name" value="ABC_tran"/>
    <property type="match status" value="1"/>
</dbReference>